<keyword evidence="5" id="KW-1185">Reference proteome</keyword>
<dbReference type="PANTHER" id="PTHR45224:SF12">
    <property type="entry name" value="NO APICAL MERISTEM-ASSOCIATED C-TERMINAL DOMAIN-CONTAINING PROTEIN"/>
    <property type="match status" value="1"/>
</dbReference>
<dbReference type="Gramene" id="KQK88039">
    <property type="protein sequence ID" value="KQK88039"/>
    <property type="gene ID" value="SETIT_039552mg"/>
</dbReference>
<gene>
    <name evidence="4" type="primary">LOC101786204</name>
</gene>
<dbReference type="AlphaFoldDB" id="K4AKX4"/>
<reference evidence="4" key="2">
    <citation type="submission" date="2018-08" db="UniProtKB">
        <authorList>
            <consortium name="EnsemblPlants"/>
        </authorList>
    </citation>
    <scope>IDENTIFICATION</scope>
    <source>
        <strain evidence="4">Yugu1</strain>
    </source>
</reference>
<feature type="coiled-coil region" evidence="1">
    <location>
        <begin position="412"/>
        <end position="441"/>
    </location>
</feature>
<reference evidence="5" key="1">
    <citation type="journal article" date="2012" name="Nat. Biotechnol.">
        <title>Reference genome sequence of the model plant Setaria.</title>
        <authorList>
            <person name="Bennetzen J.L."/>
            <person name="Schmutz J."/>
            <person name="Wang H."/>
            <person name="Percifield R."/>
            <person name="Hawkins J."/>
            <person name="Pontaroli A.C."/>
            <person name="Estep M."/>
            <person name="Feng L."/>
            <person name="Vaughn J.N."/>
            <person name="Grimwood J."/>
            <person name="Jenkins J."/>
            <person name="Barry K."/>
            <person name="Lindquist E."/>
            <person name="Hellsten U."/>
            <person name="Deshpande S."/>
            <person name="Wang X."/>
            <person name="Wu X."/>
            <person name="Mitros T."/>
            <person name="Triplett J."/>
            <person name="Yang X."/>
            <person name="Ye C.Y."/>
            <person name="Mauro-Herrera M."/>
            <person name="Wang L."/>
            <person name="Li P."/>
            <person name="Sharma M."/>
            <person name="Sharma R."/>
            <person name="Ronald P.C."/>
            <person name="Panaud O."/>
            <person name="Kellogg E.A."/>
            <person name="Brutnell T.P."/>
            <person name="Doust A.N."/>
            <person name="Tuskan G.A."/>
            <person name="Rokhsar D."/>
            <person name="Devos K.M."/>
        </authorList>
    </citation>
    <scope>NUCLEOTIDE SEQUENCE [LARGE SCALE GENOMIC DNA]</scope>
    <source>
        <strain evidence="5">cv. Yugu1</strain>
    </source>
</reference>
<dbReference type="InParanoid" id="K4AKX4"/>
<sequence length="496" mass="55282">MPSMPAAPNGARPDSRTPAHPLSSLPASMALQARRAAAPQGASPSPAQASKATPDSIATNPTWLSMPPAFVPNCSSPMVNSDLNATYAELGSHPPGGFLSYFEPSDYSHPKEVPRETPMSPNFVYASGPTPYAPFQTPQPWMAEGWTSQSAPKQVTTHSSLGSQAAPVVDVENIDDNGVNPSTLSKKDAGGSRTERRMIWTSDETMRLVSAWLKNSNDPIKGNRKRNDQYWGALTSMFNSTTPSDRIREVKQLKEQWHRVNRTANAFQGSWIKVQRLRASGESDEQVMDKAMAFYEEDFEEGQFKLIACWKALRDQPKWHAYNEDLNESNKRKNSESEAVDLTSSPDVLNGLPRPIGCKKAKDESKGKGKGKGSSSTLDEIDKLREGQAKSKEDRIEVLERHQQIAADKKESARLNHLAAREKKEAKLLEKEGKLRDKESKLLETYKSLLTFDTRHMLEDLKAEHMIAAKSMRERIFSKSDYRALCTYVRSKLSQD</sequence>
<protein>
    <recommendedName>
        <fullName evidence="3">No apical meristem-associated C-terminal domain-containing protein</fullName>
    </recommendedName>
</protein>
<feature type="region of interest" description="Disordered" evidence="2">
    <location>
        <begin position="136"/>
        <end position="166"/>
    </location>
</feature>
<dbReference type="Proteomes" id="UP000004995">
    <property type="component" value="Unassembled WGS sequence"/>
</dbReference>
<feature type="compositionally biased region" description="Basic and acidic residues" evidence="2">
    <location>
        <begin position="380"/>
        <end position="393"/>
    </location>
</feature>
<evidence type="ECO:0000256" key="1">
    <source>
        <dbReference type="SAM" id="Coils"/>
    </source>
</evidence>
<dbReference type="STRING" id="4555.K4AKX4"/>
<dbReference type="eggNOG" id="ENOG502STNZ">
    <property type="taxonomic scope" value="Eukaryota"/>
</dbReference>
<evidence type="ECO:0000259" key="3">
    <source>
        <dbReference type="Pfam" id="PF14303"/>
    </source>
</evidence>
<evidence type="ECO:0000313" key="4">
    <source>
        <dbReference type="EnsemblPlants" id="KQK88039"/>
    </source>
</evidence>
<dbReference type="Pfam" id="PF14303">
    <property type="entry name" value="NAM-associated"/>
    <property type="match status" value="1"/>
</dbReference>
<feature type="compositionally biased region" description="Polar residues" evidence="2">
    <location>
        <begin position="146"/>
        <end position="163"/>
    </location>
</feature>
<organism evidence="4 5">
    <name type="scientific">Setaria italica</name>
    <name type="common">Foxtail millet</name>
    <name type="synonym">Panicum italicum</name>
    <dbReference type="NCBI Taxonomy" id="4555"/>
    <lineage>
        <taxon>Eukaryota</taxon>
        <taxon>Viridiplantae</taxon>
        <taxon>Streptophyta</taxon>
        <taxon>Embryophyta</taxon>
        <taxon>Tracheophyta</taxon>
        <taxon>Spermatophyta</taxon>
        <taxon>Magnoliopsida</taxon>
        <taxon>Liliopsida</taxon>
        <taxon>Poales</taxon>
        <taxon>Poaceae</taxon>
        <taxon>PACMAD clade</taxon>
        <taxon>Panicoideae</taxon>
        <taxon>Panicodae</taxon>
        <taxon>Paniceae</taxon>
        <taxon>Cenchrinae</taxon>
        <taxon>Setaria</taxon>
    </lineage>
</organism>
<feature type="region of interest" description="Disordered" evidence="2">
    <location>
        <begin position="1"/>
        <end position="64"/>
    </location>
</feature>
<keyword evidence="1" id="KW-0175">Coiled coil</keyword>
<dbReference type="EMBL" id="AGNK02005479">
    <property type="status" value="NOT_ANNOTATED_CDS"/>
    <property type="molecule type" value="Genomic_DNA"/>
</dbReference>
<feature type="domain" description="No apical meristem-associated C-terminal" evidence="3">
    <location>
        <begin position="303"/>
        <end position="426"/>
    </location>
</feature>
<dbReference type="PANTHER" id="PTHR45224">
    <property type="entry name" value="OS01G0527900 PROTEIN-RELATED"/>
    <property type="match status" value="1"/>
</dbReference>
<name>K4AKX4_SETIT</name>
<feature type="region of interest" description="Disordered" evidence="2">
    <location>
        <begin position="325"/>
        <end position="393"/>
    </location>
</feature>
<feature type="compositionally biased region" description="Basic and acidic residues" evidence="2">
    <location>
        <begin position="325"/>
        <end position="336"/>
    </location>
</feature>
<dbReference type="InterPro" id="IPR029466">
    <property type="entry name" value="NAM-associated_C"/>
</dbReference>
<feature type="compositionally biased region" description="Low complexity" evidence="2">
    <location>
        <begin position="26"/>
        <end position="52"/>
    </location>
</feature>
<evidence type="ECO:0000256" key="2">
    <source>
        <dbReference type="SAM" id="MobiDB-lite"/>
    </source>
</evidence>
<evidence type="ECO:0000313" key="5">
    <source>
        <dbReference type="Proteomes" id="UP000004995"/>
    </source>
</evidence>
<dbReference type="OMA" id="LIACWKA"/>
<dbReference type="EnsemblPlants" id="KQK88039">
    <property type="protein sequence ID" value="KQK88039"/>
    <property type="gene ID" value="SETIT_039552mg"/>
</dbReference>
<proteinExistence type="predicted"/>
<dbReference type="HOGENOM" id="CLU_550314_0_0_1"/>
<accession>K4AKX4</accession>